<sequence>MINKTEHKYFEKQLAVNTCDEQGGVCAFNGTGNSSRHIVAGFGLVHSALELLTDAPSQEAINQAVDQFSGMLNREEYGVSKLIAANINIHEMRRSNVEITKNLLRQHGYPGSDIYELPSSEKRFPDGAQYRVELPSVEGIAALKTTLDEIERHDVLIHRISQGSGIMLLSDEEIKEMNQLAA</sequence>
<reference evidence="1 2" key="1">
    <citation type="submission" date="2020-08" db="EMBL/GenBank/DDBJ databases">
        <title>Genomic Encyclopedia of Type Strains, Phase IV (KMG-IV): sequencing the most valuable type-strain genomes for metagenomic binning, comparative biology and taxonomic classification.</title>
        <authorList>
            <person name="Goeker M."/>
        </authorList>
    </citation>
    <scope>NUCLEOTIDE SEQUENCE [LARGE SCALE GENOMIC DNA]</scope>
    <source>
        <strain evidence="1 2">DSM 21769</strain>
    </source>
</reference>
<protein>
    <submittedName>
        <fullName evidence="1">Uncharacterized protein</fullName>
    </submittedName>
</protein>
<dbReference type="AlphaFoldDB" id="A0A841PQ11"/>
<evidence type="ECO:0000313" key="1">
    <source>
        <dbReference type="EMBL" id="MBB6450917.1"/>
    </source>
</evidence>
<organism evidence="1 2">
    <name type="scientific">Geomicrobium halophilum</name>
    <dbReference type="NCBI Taxonomy" id="549000"/>
    <lineage>
        <taxon>Bacteria</taxon>
        <taxon>Bacillati</taxon>
        <taxon>Bacillota</taxon>
        <taxon>Bacilli</taxon>
        <taxon>Bacillales</taxon>
        <taxon>Geomicrobium</taxon>
    </lineage>
</organism>
<name>A0A841PQ11_9BACL</name>
<proteinExistence type="predicted"/>
<evidence type="ECO:0000313" key="2">
    <source>
        <dbReference type="Proteomes" id="UP000568839"/>
    </source>
</evidence>
<comment type="caution">
    <text evidence="1">The sequence shown here is derived from an EMBL/GenBank/DDBJ whole genome shotgun (WGS) entry which is preliminary data.</text>
</comment>
<accession>A0A841PQ11</accession>
<dbReference type="Proteomes" id="UP000568839">
    <property type="component" value="Unassembled WGS sequence"/>
</dbReference>
<gene>
    <name evidence="1" type="ORF">HNR44_002907</name>
</gene>
<dbReference type="EMBL" id="JACHHJ010000004">
    <property type="protein sequence ID" value="MBB6450917.1"/>
    <property type="molecule type" value="Genomic_DNA"/>
</dbReference>
<keyword evidence="2" id="KW-1185">Reference proteome</keyword>